<dbReference type="PANTHER" id="PTHR15555">
    <property type="entry name" value="ZINC FINGER HIT DOMAIN CONTAINING PROTEIN 2 PROTEIN FON -RELATED"/>
    <property type="match status" value="1"/>
</dbReference>
<keyword evidence="1" id="KW-1133">Transmembrane helix</keyword>
<reference evidence="2" key="1">
    <citation type="submission" date="2022-05" db="EMBL/GenBank/DDBJ databases">
        <title>The Musa troglodytarum L. genome provides insights into the mechanism of non-climacteric behaviour and enrichment of carotenoids.</title>
        <authorList>
            <person name="Wang J."/>
        </authorList>
    </citation>
    <scope>NUCLEOTIDE SEQUENCE</scope>
    <source>
        <tissue evidence="2">Leaf</tissue>
    </source>
</reference>
<evidence type="ECO:0000256" key="1">
    <source>
        <dbReference type="SAM" id="Phobius"/>
    </source>
</evidence>
<dbReference type="InterPro" id="IPR039646">
    <property type="entry name" value="ZNHIT2"/>
</dbReference>
<proteinExistence type="predicted"/>
<keyword evidence="3" id="KW-1185">Reference proteome</keyword>
<name>A0A9E7K3B1_9LILI</name>
<dbReference type="EMBL" id="CP097507">
    <property type="protein sequence ID" value="URE02152.1"/>
    <property type="molecule type" value="Genomic_DNA"/>
</dbReference>
<keyword evidence="1" id="KW-0472">Membrane</keyword>
<organism evidence="2 3">
    <name type="scientific">Musa troglodytarum</name>
    <name type="common">fe'i banana</name>
    <dbReference type="NCBI Taxonomy" id="320322"/>
    <lineage>
        <taxon>Eukaryota</taxon>
        <taxon>Viridiplantae</taxon>
        <taxon>Streptophyta</taxon>
        <taxon>Embryophyta</taxon>
        <taxon>Tracheophyta</taxon>
        <taxon>Spermatophyta</taxon>
        <taxon>Magnoliopsida</taxon>
        <taxon>Liliopsida</taxon>
        <taxon>Zingiberales</taxon>
        <taxon>Musaceae</taxon>
        <taxon>Musa</taxon>
    </lineage>
</organism>
<dbReference type="OrthoDB" id="18412at2759"/>
<keyword evidence="1" id="KW-0812">Transmembrane</keyword>
<dbReference type="Proteomes" id="UP001055439">
    <property type="component" value="Chromosome 5"/>
</dbReference>
<gene>
    <name evidence="2" type="ORF">MUK42_21072</name>
</gene>
<feature type="transmembrane region" description="Helical" evidence="1">
    <location>
        <begin position="36"/>
        <end position="58"/>
    </location>
</feature>
<accession>A0A9E7K3B1</accession>
<evidence type="ECO:0000313" key="2">
    <source>
        <dbReference type="EMBL" id="URE02152.1"/>
    </source>
</evidence>
<evidence type="ECO:0000313" key="3">
    <source>
        <dbReference type="Proteomes" id="UP001055439"/>
    </source>
</evidence>
<dbReference type="AlphaFoldDB" id="A0A9E7K3B1"/>
<evidence type="ECO:0008006" key="4">
    <source>
        <dbReference type="Google" id="ProtNLM"/>
    </source>
</evidence>
<dbReference type="PANTHER" id="PTHR15555:SF0">
    <property type="entry name" value="ZINC FINGER HIT DOMAIN-CONTAINING PROTEIN 2"/>
    <property type="match status" value="1"/>
</dbReference>
<protein>
    <recommendedName>
        <fullName evidence="4">Shq1 protein domain-containing protein</fullName>
    </recommendedName>
</protein>
<sequence length="486" mass="53821">MHRRTAAAAAAASSSPLTNGVGVFLQRARRQYLSLSLSLSFSLSSSSFAVAHSAAALFRLPCFQRPLFFASSQPSSPLPPCTDNLRLLLPALAASSISSLQLLARSNFLSILVLGAILATALFNVTRVSNLLVTSWQRHNLRCTESFTRENVMEELKQVQPDEETTRKMLDILKRFHSKEEMSSDDEEESMLSEEIIQKVLSGQEVKLEDLSPKELKQFRRVIASGELIKLIEPWTPWWRQPSAKSIILSPEGCQLVRPVELASGPEDNITEIPVGPESPLPPLRQLICGEPSPFLTVHVVDVLYSYCFTLRLYNGDWHSDPLGAATVALGMSKVMGDLGQPETVAEALAACLEETCSPVYRHIGGFSFGIGLVDDVVCLLSLGTNALVCLLCDLQRLIRAGARILKSEKIGKTERRDTIRKLKSADRKVYFLMCWVHEQPAEVWSTVANFVEMEKTSLAQLGHGSKNFKDERKGKQQSKVLIQEV</sequence>